<accession>N9DMN9</accession>
<dbReference type="PATRIC" id="fig|1120925.3.peg.2563"/>
<dbReference type="EMBL" id="APQD01000019">
    <property type="protein sequence ID" value="ENV81980.1"/>
    <property type="molecule type" value="Genomic_DNA"/>
</dbReference>
<dbReference type="Proteomes" id="UP000018460">
    <property type="component" value="Unassembled WGS sequence"/>
</dbReference>
<dbReference type="eggNOG" id="ENOG5030J36">
    <property type="taxonomic scope" value="Bacteria"/>
</dbReference>
<name>N9DMN9_9GAMM</name>
<sequence>MKTIKLSVVLTAILLLSGLNLSYALSPIQKQSSTTSILLNKNTILETAYPYTLSNAMAYVEPQELDDYFKKLPSEQLDTNVLGFIHPTIQFKNIQGEERYLVIVEKVGISDGYIQGCRACSSTADFLLYKKKKDQFILINSAKDQTQIPSANGHFSFNFQIDLQNNIQPFGIDKMGSYSKASFTGAGGQEVSIWFALLLPDVGKIQALEIGSAGGSTAGFYAGRPQRASSTSSKLKVVVNNSKYYPIEVTYTDKGKENKPYKSIFNYNTQKAEYVEKTAK</sequence>
<keyword evidence="2" id="KW-1185">Reference proteome</keyword>
<reference evidence="1 2" key="1">
    <citation type="submission" date="2013-02" db="EMBL/GenBank/DDBJ databases">
        <title>The Genome Sequence of Acinetobacter bouvetii CIP 107468.</title>
        <authorList>
            <consortium name="The Broad Institute Genome Sequencing Platform"/>
            <consortium name="The Broad Institute Genome Sequencing Center for Infectious Disease"/>
            <person name="Cerqueira G."/>
            <person name="Feldgarden M."/>
            <person name="Courvalin P."/>
            <person name="Perichon B."/>
            <person name="Grillot-Courvalin C."/>
            <person name="Clermont D."/>
            <person name="Rocha E."/>
            <person name="Yoon E.-J."/>
            <person name="Nemec A."/>
            <person name="Walker B."/>
            <person name="Young S.K."/>
            <person name="Zeng Q."/>
            <person name="Gargeya S."/>
            <person name="Fitzgerald M."/>
            <person name="Haas B."/>
            <person name="Abouelleil A."/>
            <person name="Alvarado L."/>
            <person name="Arachchi H.M."/>
            <person name="Berlin A.M."/>
            <person name="Chapman S.B."/>
            <person name="Dewar J."/>
            <person name="Goldberg J."/>
            <person name="Griggs A."/>
            <person name="Gujja S."/>
            <person name="Hansen M."/>
            <person name="Howarth C."/>
            <person name="Imamovic A."/>
            <person name="Larimer J."/>
            <person name="McCowan C."/>
            <person name="Murphy C."/>
            <person name="Neiman D."/>
            <person name="Pearson M."/>
            <person name="Priest M."/>
            <person name="Roberts A."/>
            <person name="Saif S."/>
            <person name="Shea T."/>
            <person name="Sisk P."/>
            <person name="Sykes S."/>
            <person name="Wortman J."/>
            <person name="Nusbaum C."/>
            <person name="Birren B."/>
        </authorList>
    </citation>
    <scope>NUCLEOTIDE SEQUENCE [LARGE SCALE GENOMIC DNA]</scope>
    <source>
        <strain evidence="1 2">CIP 107468</strain>
    </source>
</reference>
<dbReference type="RefSeq" id="WP_005011692.1">
    <property type="nucleotide sequence ID" value="NZ_KB849727.1"/>
</dbReference>
<evidence type="ECO:0000313" key="1">
    <source>
        <dbReference type="EMBL" id="ENV81980.1"/>
    </source>
</evidence>
<dbReference type="OrthoDB" id="6709569at2"/>
<comment type="caution">
    <text evidence="1">The sequence shown here is derived from an EMBL/GenBank/DDBJ whole genome shotgun (WGS) entry which is preliminary data.</text>
</comment>
<organism evidence="1 2">
    <name type="scientific">Acinetobacter bouvetii DSM 14964 = CIP 107468</name>
    <dbReference type="NCBI Taxonomy" id="1120925"/>
    <lineage>
        <taxon>Bacteria</taxon>
        <taxon>Pseudomonadati</taxon>
        <taxon>Pseudomonadota</taxon>
        <taxon>Gammaproteobacteria</taxon>
        <taxon>Moraxellales</taxon>
        <taxon>Moraxellaceae</taxon>
        <taxon>Acinetobacter</taxon>
    </lineage>
</organism>
<gene>
    <name evidence="1" type="ORF">F941_02425</name>
</gene>
<protein>
    <submittedName>
        <fullName evidence="1">Uncharacterized protein</fullName>
    </submittedName>
</protein>
<proteinExistence type="predicted"/>
<dbReference type="AlphaFoldDB" id="N9DMN9"/>
<evidence type="ECO:0000313" key="2">
    <source>
        <dbReference type="Proteomes" id="UP000018460"/>
    </source>
</evidence>